<feature type="modified residue" description="4-aspartylphosphate" evidence="2">
    <location>
        <position position="55"/>
    </location>
</feature>
<dbReference type="InterPro" id="IPR011006">
    <property type="entry name" value="CheY-like_superfamily"/>
</dbReference>
<organism evidence="4 5">
    <name type="scientific">Rubripirellula amarantea</name>
    <dbReference type="NCBI Taxonomy" id="2527999"/>
    <lineage>
        <taxon>Bacteria</taxon>
        <taxon>Pseudomonadati</taxon>
        <taxon>Planctomycetota</taxon>
        <taxon>Planctomycetia</taxon>
        <taxon>Pirellulales</taxon>
        <taxon>Pirellulaceae</taxon>
        <taxon>Rubripirellula</taxon>
    </lineage>
</organism>
<evidence type="ECO:0000259" key="3">
    <source>
        <dbReference type="PROSITE" id="PS50110"/>
    </source>
</evidence>
<gene>
    <name evidence="4" type="primary">hupR1_1</name>
    <name evidence="4" type="ORF">Pla22_29470</name>
</gene>
<dbReference type="SUPFAM" id="SSF52172">
    <property type="entry name" value="CheY-like"/>
    <property type="match status" value="1"/>
</dbReference>
<reference evidence="4 5" key="1">
    <citation type="submission" date="2019-02" db="EMBL/GenBank/DDBJ databases">
        <title>Deep-cultivation of Planctomycetes and their phenomic and genomic characterization uncovers novel biology.</title>
        <authorList>
            <person name="Wiegand S."/>
            <person name="Jogler M."/>
            <person name="Boedeker C."/>
            <person name="Pinto D."/>
            <person name="Vollmers J."/>
            <person name="Rivas-Marin E."/>
            <person name="Kohn T."/>
            <person name="Peeters S.H."/>
            <person name="Heuer A."/>
            <person name="Rast P."/>
            <person name="Oberbeckmann S."/>
            <person name="Bunk B."/>
            <person name="Jeske O."/>
            <person name="Meyerdierks A."/>
            <person name="Storesund J.E."/>
            <person name="Kallscheuer N."/>
            <person name="Luecker S."/>
            <person name="Lage O.M."/>
            <person name="Pohl T."/>
            <person name="Merkel B.J."/>
            <person name="Hornburger P."/>
            <person name="Mueller R.-W."/>
            <person name="Bruemmer F."/>
            <person name="Labrenz M."/>
            <person name="Spormann A.M."/>
            <person name="Op Den Camp H."/>
            <person name="Overmann J."/>
            <person name="Amann R."/>
            <person name="Jetten M.S.M."/>
            <person name="Mascher T."/>
            <person name="Medema M.H."/>
            <person name="Devos D.P."/>
            <person name="Kaster A.-K."/>
            <person name="Ovreas L."/>
            <person name="Rohde M."/>
            <person name="Galperin M.Y."/>
            <person name="Jogler C."/>
        </authorList>
    </citation>
    <scope>NUCLEOTIDE SEQUENCE [LARGE SCALE GENOMIC DNA]</scope>
    <source>
        <strain evidence="4 5">Pla22</strain>
    </source>
</reference>
<proteinExistence type="predicted"/>
<evidence type="ECO:0000256" key="2">
    <source>
        <dbReference type="PROSITE-ProRule" id="PRU00169"/>
    </source>
</evidence>
<dbReference type="InterPro" id="IPR001789">
    <property type="entry name" value="Sig_transdc_resp-reg_receiver"/>
</dbReference>
<evidence type="ECO:0000313" key="4">
    <source>
        <dbReference type="EMBL" id="TWT50206.1"/>
    </source>
</evidence>
<dbReference type="PANTHER" id="PTHR44591">
    <property type="entry name" value="STRESS RESPONSE REGULATOR PROTEIN 1"/>
    <property type="match status" value="1"/>
</dbReference>
<accession>A0A5C5WHD9</accession>
<name>A0A5C5WHD9_9BACT</name>
<dbReference type="OrthoDB" id="9802066at2"/>
<dbReference type="Pfam" id="PF00072">
    <property type="entry name" value="Response_reg"/>
    <property type="match status" value="1"/>
</dbReference>
<dbReference type="SMART" id="SM00448">
    <property type="entry name" value="REC"/>
    <property type="match status" value="1"/>
</dbReference>
<dbReference type="Gene3D" id="3.40.50.2300">
    <property type="match status" value="1"/>
</dbReference>
<dbReference type="GO" id="GO:0000160">
    <property type="term" value="P:phosphorelay signal transduction system"/>
    <property type="evidence" value="ECO:0007669"/>
    <property type="project" value="InterPro"/>
</dbReference>
<evidence type="ECO:0000313" key="5">
    <source>
        <dbReference type="Proteomes" id="UP000316598"/>
    </source>
</evidence>
<comment type="caution">
    <text evidence="4">The sequence shown here is derived from an EMBL/GenBank/DDBJ whole genome shotgun (WGS) entry which is preliminary data.</text>
</comment>
<keyword evidence="1 2" id="KW-0597">Phosphoprotein</keyword>
<dbReference type="InterPro" id="IPR050595">
    <property type="entry name" value="Bact_response_regulator"/>
</dbReference>
<feature type="domain" description="Response regulatory" evidence="3">
    <location>
        <begin position="6"/>
        <end position="122"/>
    </location>
</feature>
<dbReference type="EMBL" id="SJPI01000002">
    <property type="protein sequence ID" value="TWT50206.1"/>
    <property type="molecule type" value="Genomic_DNA"/>
</dbReference>
<keyword evidence="5" id="KW-1185">Reference proteome</keyword>
<dbReference type="AlphaFoldDB" id="A0A5C5WHD9"/>
<dbReference type="PANTHER" id="PTHR44591:SF19">
    <property type="entry name" value="TWO-COMPONENT RESPONSE REGULATOR-RELATED"/>
    <property type="match status" value="1"/>
</dbReference>
<dbReference type="Gene3D" id="1.10.3210.10">
    <property type="entry name" value="Hypothetical protein af1432"/>
    <property type="match status" value="1"/>
</dbReference>
<dbReference type="PROSITE" id="PS50110">
    <property type="entry name" value="RESPONSE_REGULATORY"/>
    <property type="match status" value="1"/>
</dbReference>
<protein>
    <submittedName>
        <fullName evidence="4">Hydrogenase transcriptional regulatory protein hupR1</fullName>
    </submittedName>
</protein>
<sequence>MMTNKRILIVDDEDVIVQLYQLQLGDRYEIEIAHSGEIGLELIAAQDQFAVVVSDMNMPGGMSGAEFLNQVRQVSPESVRVMLTGVDLREVASVAVNQGQVFRFLTKPCPAEQLAKTIDESLEQYRIKRAEKDLLDKTLSGSVRLLVDMLSISSPLAFGRAARVRRTVEGLCGLSGVSSSWEIVLAAMLCEVGCISLNEEILQKLHYGEPLTAHEQLEFARHPELGSKLVSRIPRLENIGRLIAAQLRPFSDAMDYPDEAELIQRANYLHVSLEYDRLLQAGISPLRAAATIRLAPRKFSPTIAGVLSKHVEQQLAMEVEEVSVSALRPGMVTDCNIETRDGTVVVTKGQQLTELQVSQIRRLGSQIRQPIFVNVQAAKDAMVPDARLDITESVELSSALA</sequence>
<evidence type="ECO:0000256" key="1">
    <source>
        <dbReference type="ARBA" id="ARBA00022553"/>
    </source>
</evidence>
<dbReference type="Proteomes" id="UP000316598">
    <property type="component" value="Unassembled WGS sequence"/>
</dbReference>
<dbReference type="Pfam" id="PF13487">
    <property type="entry name" value="HD_5"/>
    <property type="match status" value="1"/>
</dbReference>